<evidence type="ECO:0000313" key="8">
    <source>
        <dbReference type="EMBL" id="GGU91464.1"/>
    </source>
</evidence>
<protein>
    <submittedName>
        <fullName evidence="8">Histidine kinase</fullName>
    </submittedName>
</protein>
<feature type="region of interest" description="Disordered" evidence="4">
    <location>
        <begin position="1"/>
        <end position="33"/>
    </location>
</feature>
<name>A0A8H9HUZ5_KITAU</name>
<dbReference type="GO" id="GO:0016301">
    <property type="term" value="F:kinase activity"/>
    <property type="evidence" value="ECO:0007669"/>
    <property type="project" value="UniProtKB-KW"/>
</dbReference>
<evidence type="ECO:0000256" key="3">
    <source>
        <dbReference type="ARBA" id="ARBA00023012"/>
    </source>
</evidence>
<keyword evidence="5" id="KW-0472">Membrane</keyword>
<keyword evidence="3" id="KW-0902">Two-component regulatory system</keyword>
<dbReference type="AlphaFoldDB" id="A0A8H9HUZ5"/>
<dbReference type="InterPro" id="IPR050482">
    <property type="entry name" value="Sensor_HK_TwoCompSys"/>
</dbReference>
<dbReference type="Pfam" id="PF04024">
    <property type="entry name" value="PspC"/>
    <property type="match status" value="1"/>
</dbReference>
<dbReference type="PANTHER" id="PTHR24421">
    <property type="entry name" value="NITRATE/NITRITE SENSOR PROTEIN NARX-RELATED"/>
    <property type="match status" value="1"/>
</dbReference>
<organism evidence="8 9">
    <name type="scientific">Kitasatospora aureofaciens</name>
    <name type="common">Streptomyces aureofaciens</name>
    <dbReference type="NCBI Taxonomy" id="1894"/>
    <lineage>
        <taxon>Bacteria</taxon>
        <taxon>Bacillati</taxon>
        <taxon>Actinomycetota</taxon>
        <taxon>Actinomycetes</taxon>
        <taxon>Kitasatosporales</taxon>
        <taxon>Streptomycetaceae</taxon>
        <taxon>Kitasatospora</taxon>
    </lineage>
</organism>
<keyword evidence="5" id="KW-1133">Transmembrane helix</keyword>
<dbReference type="Gene3D" id="3.30.565.10">
    <property type="entry name" value="Histidine kinase-like ATPase, C-terminal domain"/>
    <property type="match status" value="1"/>
</dbReference>
<evidence type="ECO:0000259" key="7">
    <source>
        <dbReference type="Pfam" id="PF04024"/>
    </source>
</evidence>
<dbReference type="InterPro" id="IPR036890">
    <property type="entry name" value="HATPase_C_sf"/>
</dbReference>
<dbReference type="Pfam" id="PF02518">
    <property type="entry name" value="HATPase_c"/>
    <property type="match status" value="1"/>
</dbReference>
<evidence type="ECO:0000256" key="5">
    <source>
        <dbReference type="SAM" id="Phobius"/>
    </source>
</evidence>
<evidence type="ECO:0000256" key="1">
    <source>
        <dbReference type="ARBA" id="ARBA00022679"/>
    </source>
</evidence>
<gene>
    <name evidence="8" type="ORF">GCM10010502_51100</name>
</gene>
<evidence type="ECO:0000259" key="6">
    <source>
        <dbReference type="Pfam" id="PF02518"/>
    </source>
</evidence>
<dbReference type="Proteomes" id="UP000610124">
    <property type="component" value="Unassembled WGS sequence"/>
</dbReference>
<sequence>MAAPGTDPRPLAPDAAASAGADPNAPDGGRPPYRRLYRSPQGRMLGGVANGLAVHLGLPVRWVRLAFVLLFFAQGIGALLYAAFWFVVPIGIGEPAHRGATHWVNVNGVYVPTSPWLRPGTPLTKSGGGWIGRLRELLQHALQGEPVTAPPAVEGEAGAEAGKRPAARGAQGGIGQLAALVMVVIGLIALLNVLGWQTAKPYTWPLLAIGVGVALVWRQADDSRWQRWFGMEGEKRRGAYTRVGAGVLLVVGGTIALLAMQGSGSTLGSVIQASLAVLAGVLVLLGPYGLRLWQDLGAERTARIRAQERAEIAAHIHDSVLHTLTLIQRRAEDPKEVLRLARSQERELRLWLYRPEAAAEAAPDTMAETLRAAVAEVEDRHGVPVELVIVGDCPMDERIAAQMQAAREATVNAAKYGGGGPVQVYAEVEGRTVSVFVRDHGPGFDPDTVPEDRMGVRESIVGRMKRHGGTARVRPAAGGGTEVELEMERTND</sequence>
<keyword evidence="1" id="KW-0808">Transferase</keyword>
<accession>A0A8H9HUZ5</accession>
<feature type="compositionally biased region" description="Low complexity" evidence="4">
    <location>
        <begin position="8"/>
        <end position="31"/>
    </location>
</feature>
<evidence type="ECO:0000313" key="9">
    <source>
        <dbReference type="Proteomes" id="UP000610124"/>
    </source>
</evidence>
<feature type="transmembrane region" description="Helical" evidence="5">
    <location>
        <begin position="271"/>
        <end position="290"/>
    </location>
</feature>
<dbReference type="PANTHER" id="PTHR24421:SF61">
    <property type="entry name" value="OXYGEN SENSOR HISTIDINE KINASE NREB"/>
    <property type="match status" value="1"/>
</dbReference>
<feature type="domain" description="Phage shock protein PspC N-terminal" evidence="7">
    <location>
        <begin position="34"/>
        <end position="89"/>
    </location>
</feature>
<feature type="transmembrane region" description="Helical" evidence="5">
    <location>
        <begin position="202"/>
        <end position="218"/>
    </location>
</feature>
<feature type="transmembrane region" description="Helical" evidence="5">
    <location>
        <begin position="177"/>
        <end position="196"/>
    </location>
</feature>
<dbReference type="InterPro" id="IPR003594">
    <property type="entry name" value="HATPase_dom"/>
</dbReference>
<proteinExistence type="predicted"/>
<reference evidence="8" key="1">
    <citation type="journal article" date="2014" name="Int. J. Syst. Evol. Microbiol.">
        <title>Complete genome sequence of Corynebacterium casei LMG S-19264T (=DSM 44701T), isolated from a smear-ripened cheese.</title>
        <authorList>
            <consortium name="US DOE Joint Genome Institute (JGI-PGF)"/>
            <person name="Walter F."/>
            <person name="Albersmeier A."/>
            <person name="Kalinowski J."/>
            <person name="Ruckert C."/>
        </authorList>
    </citation>
    <scope>NUCLEOTIDE SEQUENCE</scope>
    <source>
        <strain evidence="8">JCM 4434</strain>
    </source>
</reference>
<keyword evidence="2 8" id="KW-0418">Kinase</keyword>
<dbReference type="SUPFAM" id="SSF55874">
    <property type="entry name" value="ATPase domain of HSP90 chaperone/DNA topoisomerase II/histidine kinase"/>
    <property type="match status" value="1"/>
</dbReference>
<dbReference type="RefSeq" id="WP_030280889.1">
    <property type="nucleotide sequence ID" value="NZ_JBEZAD010000004.1"/>
</dbReference>
<feature type="domain" description="Histidine kinase/HSP90-like ATPase" evidence="6">
    <location>
        <begin position="403"/>
        <end position="488"/>
    </location>
</feature>
<comment type="caution">
    <text evidence="8">The sequence shown here is derived from an EMBL/GenBank/DDBJ whole genome shotgun (WGS) entry which is preliminary data.</text>
</comment>
<keyword evidence="5" id="KW-0812">Transmembrane</keyword>
<dbReference type="GO" id="GO:0000160">
    <property type="term" value="P:phosphorelay signal transduction system"/>
    <property type="evidence" value="ECO:0007669"/>
    <property type="project" value="UniProtKB-KW"/>
</dbReference>
<dbReference type="InterPro" id="IPR007168">
    <property type="entry name" value="Phageshock_PspC_N"/>
</dbReference>
<evidence type="ECO:0000256" key="4">
    <source>
        <dbReference type="SAM" id="MobiDB-lite"/>
    </source>
</evidence>
<evidence type="ECO:0000256" key="2">
    <source>
        <dbReference type="ARBA" id="ARBA00022777"/>
    </source>
</evidence>
<feature type="transmembrane region" description="Helical" evidence="5">
    <location>
        <begin position="239"/>
        <end position="259"/>
    </location>
</feature>
<dbReference type="EMBL" id="BMUB01000013">
    <property type="protein sequence ID" value="GGU91464.1"/>
    <property type="molecule type" value="Genomic_DNA"/>
</dbReference>
<feature type="transmembrane region" description="Helical" evidence="5">
    <location>
        <begin position="65"/>
        <end position="88"/>
    </location>
</feature>
<reference evidence="8" key="2">
    <citation type="submission" date="2020-09" db="EMBL/GenBank/DDBJ databases">
        <authorList>
            <person name="Sun Q."/>
            <person name="Ohkuma M."/>
        </authorList>
    </citation>
    <scope>NUCLEOTIDE SEQUENCE</scope>
    <source>
        <strain evidence="8">JCM 4434</strain>
    </source>
</reference>
<feature type="region of interest" description="Disordered" evidence="4">
    <location>
        <begin position="464"/>
        <end position="492"/>
    </location>
</feature>